<keyword evidence="2" id="KW-1185">Reference proteome</keyword>
<dbReference type="Pfam" id="PF05097">
    <property type="entry name" value="DUF688"/>
    <property type="match status" value="1"/>
</dbReference>
<dbReference type="PANTHER" id="PTHR34371">
    <property type="entry name" value="OS01G0551000 PROTEIN"/>
    <property type="match status" value="1"/>
</dbReference>
<reference evidence="2" key="1">
    <citation type="journal article" date="2019" name="Toxins">
        <title>Detection of Abrin-Like and Prepropulchellin-Like Toxin Genes and Transcripts Using Whole Genome Sequencing and Full-Length Transcript Sequencing of Abrus precatorius.</title>
        <authorList>
            <person name="Hovde B.T."/>
            <person name="Daligault H.E."/>
            <person name="Hanschen E.R."/>
            <person name="Kunde Y.A."/>
            <person name="Johnson M.B."/>
            <person name="Starkenburg S.R."/>
            <person name="Johnson S.L."/>
        </authorList>
    </citation>
    <scope>NUCLEOTIDE SEQUENCE [LARGE SCALE GENOMIC DNA]</scope>
</reference>
<evidence type="ECO:0000313" key="2">
    <source>
        <dbReference type="Proteomes" id="UP000694853"/>
    </source>
</evidence>
<proteinExistence type="predicted"/>
<evidence type="ECO:0000256" key="1">
    <source>
        <dbReference type="SAM" id="MobiDB-lite"/>
    </source>
</evidence>
<feature type="region of interest" description="Disordered" evidence="1">
    <location>
        <begin position="152"/>
        <end position="176"/>
    </location>
</feature>
<dbReference type="PANTHER" id="PTHR34371:SF2">
    <property type="entry name" value="DUF688 FAMILY PROTEIN"/>
    <property type="match status" value="1"/>
</dbReference>
<dbReference type="AlphaFoldDB" id="A0A8B8L6L2"/>
<sequence length="202" mass="22620">MGLEAESEAEAEQSNIPMLPLFSIQAMQSPQRSGTLTPPLHTSASVPFRWEQEPGKPRPCSALVTFSNTKCLELPPRLLIPSPTTVLQGPYVTSNRFRSPSFRTTGNCYGSSDGGVLGAMVLTKRIKHNGWWFGSWRKKAFKLKREVTGGSHVFPSSTDKDTTTADTHMPKMKRSGSFSNLSRSRFRVWVRFNSSYMQLFQL</sequence>
<dbReference type="GeneID" id="113862087"/>
<dbReference type="RefSeq" id="XP_027351033.1">
    <property type="nucleotide sequence ID" value="XM_027495232.1"/>
</dbReference>
<evidence type="ECO:0000313" key="3">
    <source>
        <dbReference type="RefSeq" id="XP_027351033.1"/>
    </source>
</evidence>
<dbReference type="InterPro" id="IPR007789">
    <property type="entry name" value="DUF688"/>
</dbReference>
<dbReference type="Proteomes" id="UP000694853">
    <property type="component" value="Unplaced"/>
</dbReference>
<dbReference type="OrthoDB" id="1934555at2759"/>
<gene>
    <name evidence="3" type="primary">LOC113862087</name>
</gene>
<dbReference type="KEGG" id="aprc:113862087"/>
<organism evidence="2 3">
    <name type="scientific">Abrus precatorius</name>
    <name type="common">Indian licorice</name>
    <name type="synonym">Glycine abrus</name>
    <dbReference type="NCBI Taxonomy" id="3816"/>
    <lineage>
        <taxon>Eukaryota</taxon>
        <taxon>Viridiplantae</taxon>
        <taxon>Streptophyta</taxon>
        <taxon>Embryophyta</taxon>
        <taxon>Tracheophyta</taxon>
        <taxon>Spermatophyta</taxon>
        <taxon>Magnoliopsida</taxon>
        <taxon>eudicotyledons</taxon>
        <taxon>Gunneridae</taxon>
        <taxon>Pentapetalae</taxon>
        <taxon>rosids</taxon>
        <taxon>fabids</taxon>
        <taxon>Fabales</taxon>
        <taxon>Fabaceae</taxon>
        <taxon>Papilionoideae</taxon>
        <taxon>50 kb inversion clade</taxon>
        <taxon>NPAAA clade</taxon>
        <taxon>indigoferoid/millettioid clade</taxon>
        <taxon>Abreae</taxon>
        <taxon>Abrus</taxon>
    </lineage>
</organism>
<name>A0A8B8L6L2_ABRPR</name>
<reference evidence="3" key="2">
    <citation type="submission" date="2025-08" db="UniProtKB">
        <authorList>
            <consortium name="RefSeq"/>
        </authorList>
    </citation>
    <scope>IDENTIFICATION</scope>
    <source>
        <tissue evidence="3">Young leaves</tissue>
    </source>
</reference>
<protein>
    <submittedName>
        <fullName evidence="3">Uncharacterized protein At4g00950-like</fullName>
    </submittedName>
</protein>
<accession>A0A8B8L6L2</accession>